<accession>A0A5C1AMY3</accession>
<keyword evidence="1" id="KW-1133">Transmembrane helix</keyword>
<evidence type="ECO:0000313" key="2">
    <source>
        <dbReference type="EMBL" id="QEL20340.1"/>
    </source>
</evidence>
<dbReference type="KEGG" id="lrs:PX52LOC_07433"/>
<reference evidence="3" key="1">
    <citation type="submission" date="2019-08" db="EMBL/GenBank/DDBJ databases">
        <title>Limnoglobus roseus gen. nov., sp. nov., a novel freshwater planctomycete with a giant genome from the family Gemmataceae.</title>
        <authorList>
            <person name="Kulichevskaya I.S."/>
            <person name="Naumoff D.G."/>
            <person name="Miroshnikov K."/>
            <person name="Ivanova A."/>
            <person name="Philippov D.A."/>
            <person name="Hakobyan A."/>
            <person name="Rijpstra I.C."/>
            <person name="Sinninghe Damste J.S."/>
            <person name="Liesack W."/>
            <person name="Dedysh S.N."/>
        </authorList>
    </citation>
    <scope>NUCLEOTIDE SEQUENCE [LARGE SCALE GENOMIC DNA]</scope>
    <source>
        <strain evidence="3">PX52</strain>
    </source>
</reference>
<protein>
    <submittedName>
        <fullName evidence="2">Uncharacterized protein</fullName>
    </submittedName>
</protein>
<sequence>MAEPPPPEPPPKPPRRRRWRWPARLIAAYLVVCWGVTWAFAPPALVQFCAGHFSTTEDFKGNVEPIAFHPNARFTGQGLNFGPEPMPVDPHWCCVEKPWCPTPFVVVTNVATVSGPLSGWAGRVWFIWTPFGLIYIDDSPQWVA</sequence>
<keyword evidence="3" id="KW-1185">Reference proteome</keyword>
<evidence type="ECO:0000313" key="3">
    <source>
        <dbReference type="Proteomes" id="UP000324974"/>
    </source>
</evidence>
<gene>
    <name evidence="2" type="ORF">PX52LOC_07433</name>
</gene>
<dbReference type="AlphaFoldDB" id="A0A5C1AMY3"/>
<evidence type="ECO:0000256" key="1">
    <source>
        <dbReference type="SAM" id="Phobius"/>
    </source>
</evidence>
<organism evidence="2 3">
    <name type="scientific">Limnoglobus roseus</name>
    <dbReference type="NCBI Taxonomy" id="2598579"/>
    <lineage>
        <taxon>Bacteria</taxon>
        <taxon>Pseudomonadati</taxon>
        <taxon>Planctomycetota</taxon>
        <taxon>Planctomycetia</taxon>
        <taxon>Gemmatales</taxon>
        <taxon>Gemmataceae</taxon>
        <taxon>Limnoglobus</taxon>
    </lineage>
</organism>
<proteinExistence type="predicted"/>
<dbReference type="EMBL" id="CP042425">
    <property type="protein sequence ID" value="QEL20340.1"/>
    <property type="molecule type" value="Genomic_DNA"/>
</dbReference>
<name>A0A5C1AMY3_9BACT</name>
<keyword evidence="1" id="KW-0812">Transmembrane</keyword>
<dbReference type="Proteomes" id="UP000324974">
    <property type="component" value="Chromosome"/>
</dbReference>
<feature type="transmembrane region" description="Helical" evidence="1">
    <location>
        <begin position="21"/>
        <end position="41"/>
    </location>
</feature>
<keyword evidence="1" id="KW-0472">Membrane</keyword>